<evidence type="ECO:0000256" key="5">
    <source>
        <dbReference type="ARBA" id="ARBA00023180"/>
    </source>
</evidence>
<dbReference type="SUPFAM" id="SSF53474">
    <property type="entry name" value="alpha/beta-Hydrolases"/>
    <property type="match status" value="1"/>
</dbReference>
<dbReference type="GO" id="GO:0000324">
    <property type="term" value="C:fungal-type vacuole"/>
    <property type="evidence" value="ECO:0007669"/>
    <property type="project" value="TreeGrafter"/>
</dbReference>
<accession>A0A366R788</accession>
<dbReference type="Gene3D" id="3.40.50.1820">
    <property type="entry name" value="alpha/beta hydrolase"/>
    <property type="match status" value="1"/>
</dbReference>
<dbReference type="GO" id="GO:0006508">
    <property type="term" value="P:proteolysis"/>
    <property type="evidence" value="ECO:0007669"/>
    <property type="project" value="UniProtKB-KW"/>
</dbReference>
<comment type="similarity">
    <text evidence="1">Belongs to the peptidase S10 family.</text>
</comment>
<proteinExistence type="inferred from homology"/>
<reference evidence="7 8" key="1">
    <citation type="submission" date="2018-06" db="EMBL/GenBank/DDBJ databases">
        <title>Fusarium incarnatum-equiseti species complex species 28.</title>
        <authorList>
            <person name="Gardiner D.M."/>
        </authorList>
    </citation>
    <scope>NUCLEOTIDE SEQUENCE [LARGE SCALE GENOMIC DNA]</scope>
    <source>
        <strain evidence="7 8">FIESC_28</strain>
    </source>
</reference>
<gene>
    <name evidence="7" type="ORF">FIESC28_08702</name>
</gene>
<evidence type="ECO:0000256" key="4">
    <source>
        <dbReference type="ARBA" id="ARBA00022801"/>
    </source>
</evidence>
<evidence type="ECO:0000256" key="6">
    <source>
        <dbReference type="SAM" id="SignalP"/>
    </source>
</evidence>
<dbReference type="PRINTS" id="PR00724">
    <property type="entry name" value="CRBOXYPTASEC"/>
</dbReference>
<name>A0A366R788_9HYPO</name>
<evidence type="ECO:0000313" key="7">
    <source>
        <dbReference type="EMBL" id="RBR12216.1"/>
    </source>
</evidence>
<evidence type="ECO:0000313" key="8">
    <source>
        <dbReference type="Proteomes" id="UP000253153"/>
    </source>
</evidence>
<dbReference type="Pfam" id="PF00450">
    <property type="entry name" value="Peptidase_S10"/>
    <property type="match status" value="1"/>
</dbReference>
<keyword evidence="8" id="KW-1185">Reference proteome</keyword>
<dbReference type="RefSeq" id="XP_031013069.1">
    <property type="nucleotide sequence ID" value="XM_031162840.1"/>
</dbReference>
<keyword evidence="3" id="KW-0645">Protease</keyword>
<evidence type="ECO:0000256" key="3">
    <source>
        <dbReference type="ARBA" id="ARBA00022670"/>
    </source>
</evidence>
<dbReference type="Proteomes" id="UP000253153">
    <property type="component" value="Unassembled WGS sequence"/>
</dbReference>
<dbReference type="Gene3D" id="1.10.287.410">
    <property type="match status" value="1"/>
</dbReference>
<dbReference type="PANTHER" id="PTHR11802:SF432">
    <property type="entry name" value="Y, PUTATIVE-RELATED"/>
    <property type="match status" value="1"/>
</dbReference>
<keyword evidence="2" id="KW-0121">Carboxypeptidase</keyword>
<dbReference type="GeneID" id="41998136"/>
<evidence type="ECO:0008006" key="9">
    <source>
        <dbReference type="Google" id="ProtNLM"/>
    </source>
</evidence>
<dbReference type="InterPro" id="IPR029058">
    <property type="entry name" value="AB_hydrolase_fold"/>
</dbReference>
<dbReference type="GO" id="GO:0004185">
    <property type="term" value="F:serine-type carboxypeptidase activity"/>
    <property type="evidence" value="ECO:0007669"/>
    <property type="project" value="InterPro"/>
</dbReference>
<keyword evidence="4" id="KW-0378">Hydrolase</keyword>
<keyword evidence="5" id="KW-0325">Glycoprotein</keyword>
<protein>
    <recommendedName>
        <fullName evidence="9">Carboxypeptidase</fullName>
    </recommendedName>
</protein>
<dbReference type="OrthoDB" id="443318at2759"/>
<keyword evidence="6" id="KW-0732">Signal</keyword>
<comment type="caution">
    <text evidence="7">The sequence shown here is derived from an EMBL/GenBank/DDBJ whole genome shotgun (WGS) entry which is preliminary data.</text>
</comment>
<dbReference type="AlphaFoldDB" id="A0A366R788"/>
<dbReference type="InterPro" id="IPR001563">
    <property type="entry name" value="Peptidase_S10"/>
</dbReference>
<evidence type="ECO:0000256" key="2">
    <source>
        <dbReference type="ARBA" id="ARBA00022645"/>
    </source>
</evidence>
<dbReference type="EMBL" id="QKXC01000204">
    <property type="protein sequence ID" value="RBR12216.1"/>
    <property type="molecule type" value="Genomic_DNA"/>
</dbReference>
<dbReference type="PANTHER" id="PTHR11802">
    <property type="entry name" value="SERINE PROTEASE FAMILY S10 SERINE CARBOXYPEPTIDASE"/>
    <property type="match status" value="1"/>
</dbReference>
<sequence>MWLTTAFTLSTIIGHVSCQDQIPLTEEAATKPIFTLREQSSDLCDAGSRQWTGTVNVTADKSMFFWYLESRNNPETDPLLLWMSGGPGAAGEMGLFMGSGPCVVNPDGSSTRRQEYSWTDRANVVYIDQPVGVGFSEITDRDNIAVSLDQGAKDVHTFLKIFSQSVFPNLAGRPWHITGESMGGHYVTGYTKHIASQEDPGINILSAIIVDGYIDATRQFIGYYDFFCEDWARDGRKAPLMKDSACKDMHDAIPECEKMSKKCREVYDIATCKAANEVCEEGVGEYFMDGVVRGGWDPYDSRHPCEEPPMCSNLDHGPTWRFLNKRWVQEKLGFRHHPFDLIDLDTNQRWDLAENIHLPVTRELTWILDNTDISVLFINGNNDIIINTPGQMSMLDNQPWKRQDAYQDLEYENWHYTNGELTSNSHGWNVKKGGFWKGNDRLALYAVDEAGHLAPHHQPEAIGAVVRSWLRNY</sequence>
<evidence type="ECO:0000256" key="1">
    <source>
        <dbReference type="ARBA" id="ARBA00009431"/>
    </source>
</evidence>
<organism evidence="7 8">
    <name type="scientific">Fusarium coffeatum</name>
    <dbReference type="NCBI Taxonomy" id="231269"/>
    <lineage>
        <taxon>Eukaryota</taxon>
        <taxon>Fungi</taxon>
        <taxon>Dikarya</taxon>
        <taxon>Ascomycota</taxon>
        <taxon>Pezizomycotina</taxon>
        <taxon>Sordariomycetes</taxon>
        <taxon>Hypocreomycetidae</taxon>
        <taxon>Hypocreales</taxon>
        <taxon>Nectriaceae</taxon>
        <taxon>Fusarium</taxon>
        <taxon>Fusarium incarnatum-equiseti species complex</taxon>
    </lineage>
</organism>
<feature type="signal peptide" evidence="6">
    <location>
        <begin position="1"/>
        <end position="18"/>
    </location>
</feature>
<feature type="chain" id="PRO_5016983683" description="Carboxypeptidase" evidence="6">
    <location>
        <begin position="19"/>
        <end position="473"/>
    </location>
</feature>